<protein>
    <submittedName>
        <fullName evidence="4">WD40-repeat-containing domain protein</fullName>
    </submittedName>
</protein>
<keyword evidence="5" id="KW-1185">Reference proteome</keyword>
<name>A0A397SCV3_9GLOM</name>
<dbReference type="SMART" id="SM00320">
    <property type="entry name" value="WD40"/>
    <property type="match status" value="5"/>
</dbReference>
<dbReference type="OrthoDB" id="5588835at2759"/>
<dbReference type="InterPro" id="IPR001680">
    <property type="entry name" value="WD40_rpt"/>
</dbReference>
<dbReference type="Pfam" id="PF00400">
    <property type="entry name" value="WD40"/>
    <property type="match status" value="2"/>
</dbReference>
<feature type="region of interest" description="Disordered" evidence="3">
    <location>
        <begin position="1"/>
        <end position="27"/>
    </location>
</feature>
<feature type="region of interest" description="Disordered" evidence="3">
    <location>
        <begin position="127"/>
        <end position="174"/>
    </location>
</feature>
<feature type="region of interest" description="Disordered" evidence="3">
    <location>
        <begin position="39"/>
        <end position="90"/>
    </location>
</feature>
<organism evidence="4 5">
    <name type="scientific">Glomus cerebriforme</name>
    <dbReference type="NCBI Taxonomy" id="658196"/>
    <lineage>
        <taxon>Eukaryota</taxon>
        <taxon>Fungi</taxon>
        <taxon>Fungi incertae sedis</taxon>
        <taxon>Mucoromycota</taxon>
        <taxon>Glomeromycotina</taxon>
        <taxon>Glomeromycetes</taxon>
        <taxon>Glomerales</taxon>
        <taxon>Glomeraceae</taxon>
        <taxon>Glomus</taxon>
    </lineage>
</organism>
<dbReference type="Proteomes" id="UP000265703">
    <property type="component" value="Unassembled WGS sequence"/>
</dbReference>
<sequence length="608" mass="69079">MSGEQQAALRRSQRTSTLSKRKQEQLLTEQARLTERQAALEAKKKKAKTISEKDKKNNKAPKTPQPLPEIETTSDNNKIEGMGEASNLENAQIIITGKKDNKKKEVDNSHEEPAVKQEKKTAIIKLRIKNNKDSGSSANSKGKETTNSKGKSKAVLPTKSKKTKKLEGPKAPQYVPNNIDKLASTYPDNYWQFHAESNTGMINYLNFQYQLQLINVDVRDQGPITGMTLSSDGTMLVTFCNVGAARIWDTNEFKLIQKLRDTEEKNIDEFFVGKFTHDQTRLVVGGKLKDRNRWSEEDDDNHILPCPLKIFDVISGKVIARLEGHSEEVLCIKNIKYKGEPYFLTTSQDGYIIKWKLQEDWTTLISKTRMEDGITCMAFTVSFVPNTGNRYFMAATDEHVRLYDFEAAQYILKLVQTFSGNMYSQYCDCAKFIYPVESLEEDSDDNDSAQEGSSKAIKKLSKQKSAYLITRGVEILDAEGGKIASRVNVCILHKLNFPTKKGGLFNLEEIRRYQHKDYHSNSWLIKISSNGRYLAAPTMDGGVFIFNLKNGQVTGILRDHDDLEVRDVIFHPWKPLLFTCADDGCVKIYTYSFLENEESNEVDIEKED</sequence>
<keyword evidence="1" id="KW-0853">WD repeat</keyword>
<dbReference type="STRING" id="658196.A0A397SCV3"/>
<dbReference type="PANTHER" id="PTHR19848">
    <property type="entry name" value="WD40 REPEAT PROTEIN"/>
    <property type="match status" value="1"/>
</dbReference>
<evidence type="ECO:0000256" key="1">
    <source>
        <dbReference type="ARBA" id="ARBA00022574"/>
    </source>
</evidence>
<evidence type="ECO:0000256" key="2">
    <source>
        <dbReference type="ARBA" id="ARBA00022737"/>
    </source>
</evidence>
<dbReference type="SUPFAM" id="SSF50978">
    <property type="entry name" value="WD40 repeat-like"/>
    <property type="match status" value="1"/>
</dbReference>
<evidence type="ECO:0000313" key="5">
    <source>
        <dbReference type="Proteomes" id="UP000265703"/>
    </source>
</evidence>
<gene>
    <name evidence="4" type="ORF">C1645_834022</name>
</gene>
<dbReference type="EMBL" id="QKYT01000582">
    <property type="protein sequence ID" value="RIA83332.1"/>
    <property type="molecule type" value="Genomic_DNA"/>
</dbReference>
<evidence type="ECO:0000256" key="3">
    <source>
        <dbReference type="SAM" id="MobiDB-lite"/>
    </source>
</evidence>
<dbReference type="PANTHER" id="PTHR19848:SF8">
    <property type="entry name" value="F-BOX AND WD REPEAT DOMAIN CONTAINING 7"/>
    <property type="match status" value="1"/>
</dbReference>
<dbReference type="InterPro" id="IPR036322">
    <property type="entry name" value="WD40_repeat_dom_sf"/>
</dbReference>
<keyword evidence="2" id="KW-0677">Repeat</keyword>
<accession>A0A397SCV3</accession>
<dbReference type="AlphaFoldDB" id="A0A397SCV3"/>
<dbReference type="InterPro" id="IPR015943">
    <property type="entry name" value="WD40/YVTN_repeat-like_dom_sf"/>
</dbReference>
<feature type="region of interest" description="Disordered" evidence="3">
    <location>
        <begin position="99"/>
        <end position="118"/>
    </location>
</feature>
<evidence type="ECO:0000313" key="4">
    <source>
        <dbReference type="EMBL" id="RIA83332.1"/>
    </source>
</evidence>
<reference evidence="4 5" key="1">
    <citation type="submission" date="2018-06" db="EMBL/GenBank/DDBJ databases">
        <title>Comparative genomics reveals the genomic features of Rhizophagus irregularis, R. cerebriforme, R. diaphanum and Gigaspora rosea, and their symbiotic lifestyle signature.</title>
        <authorList>
            <person name="Morin E."/>
            <person name="San Clemente H."/>
            <person name="Chen E.C.H."/>
            <person name="De La Providencia I."/>
            <person name="Hainaut M."/>
            <person name="Kuo A."/>
            <person name="Kohler A."/>
            <person name="Murat C."/>
            <person name="Tang N."/>
            <person name="Roy S."/>
            <person name="Loubradou J."/>
            <person name="Henrissat B."/>
            <person name="Grigoriev I.V."/>
            <person name="Corradi N."/>
            <person name="Roux C."/>
            <person name="Martin F.M."/>
        </authorList>
    </citation>
    <scope>NUCLEOTIDE SEQUENCE [LARGE SCALE GENOMIC DNA]</scope>
    <source>
        <strain evidence="4 5">DAOM 227022</strain>
    </source>
</reference>
<comment type="caution">
    <text evidence="4">The sequence shown here is derived from an EMBL/GenBank/DDBJ whole genome shotgun (WGS) entry which is preliminary data.</text>
</comment>
<dbReference type="Gene3D" id="2.130.10.10">
    <property type="entry name" value="YVTN repeat-like/Quinoprotein amine dehydrogenase"/>
    <property type="match status" value="2"/>
</dbReference>
<proteinExistence type="predicted"/>